<evidence type="ECO:0000313" key="6">
    <source>
        <dbReference type="Proteomes" id="UP000193804"/>
    </source>
</evidence>
<dbReference type="PANTHER" id="PTHR11496:SF105">
    <property type="entry name" value="REDUCTASE, PUTATIVE (AFU_ORTHOLOGUE AFUA_6G07090)-RELATED"/>
    <property type="match status" value="1"/>
</dbReference>
<dbReference type="InterPro" id="IPR056798">
    <property type="entry name" value="ADH_Fe_C"/>
</dbReference>
<feature type="domain" description="Fe-containing alcohol dehydrogenase-like C-terminal" evidence="4">
    <location>
        <begin position="162"/>
        <end position="343"/>
    </location>
</feature>
<dbReference type="Proteomes" id="UP000193804">
    <property type="component" value="Unassembled WGS sequence"/>
</dbReference>
<evidence type="ECO:0000313" key="5">
    <source>
        <dbReference type="EMBL" id="SMG08296.1"/>
    </source>
</evidence>
<organism evidence="5 6">
    <name type="scientific">Marivirga sericea</name>
    <dbReference type="NCBI Taxonomy" id="1028"/>
    <lineage>
        <taxon>Bacteria</taxon>
        <taxon>Pseudomonadati</taxon>
        <taxon>Bacteroidota</taxon>
        <taxon>Cytophagia</taxon>
        <taxon>Cytophagales</taxon>
        <taxon>Marivirgaceae</taxon>
        <taxon>Marivirga</taxon>
    </lineage>
</organism>
<dbReference type="Pfam" id="PF25137">
    <property type="entry name" value="ADH_Fe_C"/>
    <property type="match status" value="1"/>
</dbReference>
<dbReference type="OrthoDB" id="9815791at2"/>
<keyword evidence="2" id="KW-0520">NAD</keyword>
<dbReference type="InterPro" id="IPR034786">
    <property type="entry name" value="MAR"/>
</dbReference>
<dbReference type="SUPFAM" id="SSF56796">
    <property type="entry name" value="Dehydroquinate synthase-like"/>
    <property type="match status" value="1"/>
</dbReference>
<dbReference type="STRING" id="1028.SAMN05661096_00124"/>
<dbReference type="GO" id="GO:0046872">
    <property type="term" value="F:metal ion binding"/>
    <property type="evidence" value="ECO:0007669"/>
    <property type="project" value="InterPro"/>
</dbReference>
<dbReference type="GO" id="GO:0004022">
    <property type="term" value="F:alcohol dehydrogenase (NAD+) activity"/>
    <property type="evidence" value="ECO:0007669"/>
    <property type="project" value="TreeGrafter"/>
</dbReference>
<reference evidence="6" key="1">
    <citation type="submission" date="2017-04" db="EMBL/GenBank/DDBJ databases">
        <authorList>
            <person name="Varghese N."/>
            <person name="Submissions S."/>
        </authorList>
    </citation>
    <scope>NUCLEOTIDE SEQUENCE [LARGE SCALE GENOMIC DNA]</scope>
    <source>
        <strain evidence="6">DSM 4125</strain>
    </source>
</reference>
<feature type="domain" description="Alcohol dehydrogenase iron-type/glycerol dehydrogenase GldA" evidence="3">
    <location>
        <begin position="9"/>
        <end position="149"/>
    </location>
</feature>
<dbReference type="Gene3D" id="1.20.1090.10">
    <property type="entry name" value="Dehydroquinate synthase-like - alpha domain"/>
    <property type="match status" value="1"/>
</dbReference>
<dbReference type="EMBL" id="FXAW01000001">
    <property type="protein sequence ID" value="SMG08296.1"/>
    <property type="molecule type" value="Genomic_DNA"/>
</dbReference>
<evidence type="ECO:0000256" key="2">
    <source>
        <dbReference type="ARBA" id="ARBA00023027"/>
    </source>
</evidence>
<dbReference type="Gene3D" id="3.40.50.1970">
    <property type="match status" value="1"/>
</dbReference>
<gene>
    <name evidence="5" type="ORF">SAMN05661096_00124</name>
</gene>
<dbReference type="CDD" id="cd08177">
    <property type="entry name" value="MAR"/>
    <property type="match status" value="1"/>
</dbReference>
<evidence type="ECO:0000259" key="3">
    <source>
        <dbReference type="Pfam" id="PF00465"/>
    </source>
</evidence>
<name>A0A1X7I1V2_9BACT</name>
<dbReference type="PANTHER" id="PTHR11496">
    <property type="entry name" value="ALCOHOL DEHYDROGENASE"/>
    <property type="match status" value="1"/>
</dbReference>
<dbReference type="GO" id="GO:0018506">
    <property type="term" value="F:maleylacetate reductase activity"/>
    <property type="evidence" value="ECO:0007669"/>
    <property type="project" value="InterPro"/>
</dbReference>
<dbReference type="InterPro" id="IPR001670">
    <property type="entry name" value="ADH_Fe/GldA"/>
</dbReference>
<keyword evidence="1" id="KW-0560">Oxidoreductase</keyword>
<protein>
    <submittedName>
        <fullName evidence="5">Iron-containing alcohol dehydrogenase</fullName>
    </submittedName>
</protein>
<proteinExistence type="predicted"/>
<accession>A0A1X7I1V2</accession>
<dbReference type="AlphaFoldDB" id="A0A1X7I1V2"/>
<evidence type="ECO:0000259" key="4">
    <source>
        <dbReference type="Pfam" id="PF25137"/>
    </source>
</evidence>
<dbReference type="Pfam" id="PF00465">
    <property type="entry name" value="Fe-ADH"/>
    <property type="match status" value="1"/>
</dbReference>
<dbReference type="InterPro" id="IPR039697">
    <property type="entry name" value="Alcohol_dehydrogenase_Fe"/>
</dbReference>
<sequence length="350" mass="38458">MNFKYTSYPNQVFFGKGKTEELPEILKEYKKVMAFGEERWSTQIEAVGNAIGGNKLYYFPEIIQHVPQQLVDKAMEKLKEEKPDVLLAFGGGSSIGLAKALALETKLPIIAVPTTYSGSEQTNIWGVSTEEGKTTGKSMDVMPKVVVYDSDLTAGLPLSLAVTSGMNAMAHLMEAIYAPNGNPVTRHHALLGVEKIKSGLEEVAKNQSLTESANVDIQFGAYLAGKCLCEVSMSLHHKMAHVLGGSFKLEHSYVHTVLQAFVLNYQWEYLSDEIKRDFTQVLGHQPAHKLQELSSQAGGPTDLKSIGFKREDINKAVEIVLAKPYENVAPLEKAKLVDMLVHAYEGSLEG</sequence>
<dbReference type="RefSeq" id="WP_139827903.1">
    <property type="nucleotide sequence ID" value="NZ_FXAW01000001.1"/>
</dbReference>
<keyword evidence="6" id="KW-1185">Reference proteome</keyword>
<evidence type="ECO:0000256" key="1">
    <source>
        <dbReference type="ARBA" id="ARBA00023002"/>
    </source>
</evidence>